<organism evidence="11 12">
    <name type="scientific">Acidiferrobacter thiooxydans</name>
    <dbReference type="NCBI Taxonomy" id="163359"/>
    <lineage>
        <taxon>Bacteria</taxon>
        <taxon>Pseudomonadati</taxon>
        <taxon>Pseudomonadota</taxon>
        <taxon>Gammaproteobacteria</taxon>
        <taxon>Acidiferrobacterales</taxon>
        <taxon>Acidiferrobacteraceae</taxon>
        <taxon>Acidiferrobacter</taxon>
    </lineage>
</organism>
<dbReference type="NCBIfam" id="NF003802">
    <property type="entry name" value="PRK05388.1"/>
    <property type="match status" value="1"/>
</dbReference>
<reference evidence="11 12" key="1">
    <citation type="submission" date="2018-02" db="EMBL/GenBank/DDBJ databases">
        <title>Insights into the biology of acidophilic members of the Acidiferrobacteraceae family derived from comparative genomic analyses.</title>
        <authorList>
            <person name="Issotta F."/>
            <person name="Thyssen C."/>
            <person name="Mena C."/>
            <person name="Moya A."/>
            <person name="Bellenberg S."/>
            <person name="Sproer C."/>
            <person name="Covarrubias P.C."/>
            <person name="Sand W."/>
            <person name="Quatrini R."/>
            <person name="Vera M."/>
        </authorList>
    </citation>
    <scope>NUCLEOTIDE SEQUENCE [LARGE SCALE GENOMIC DNA]</scope>
    <source>
        <strain evidence="12">m-1</strain>
    </source>
</reference>
<dbReference type="InterPro" id="IPR016117">
    <property type="entry name" value="ArgJ-like_dom_sf"/>
</dbReference>
<gene>
    <name evidence="10 11" type="primary">argJ</name>
    <name evidence="11" type="ORF">C4900_12705</name>
</gene>
<dbReference type="GO" id="GO:0005737">
    <property type="term" value="C:cytoplasm"/>
    <property type="evidence" value="ECO:0007669"/>
    <property type="project" value="UniProtKB-SubCell"/>
</dbReference>
<dbReference type="FunFam" id="3.10.20.340:FF:000003">
    <property type="entry name" value="Arginine biosynthesis bifunctional protein ArgJ"/>
    <property type="match status" value="1"/>
</dbReference>
<dbReference type="PANTHER" id="PTHR23100">
    <property type="entry name" value="ARGININE BIOSYNTHESIS BIFUNCTIONAL PROTEIN ARGJ"/>
    <property type="match status" value="1"/>
</dbReference>
<dbReference type="GO" id="GO:0004042">
    <property type="term" value="F:L-glutamate N-acetyltransferase activity"/>
    <property type="evidence" value="ECO:0007669"/>
    <property type="project" value="UniProtKB-UniRule"/>
</dbReference>
<dbReference type="RefSeq" id="WP_114283202.1">
    <property type="nucleotide sequence ID" value="NZ_PSYR01000002.1"/>
</dbReference>
<dbReference type="HAMAP" id="MF_01106">
    <property type="entry name" value="ArgJ"/>
    <property type="match status" value="1"/>
</dbReference>
<feature type="binding site" evidence="10">
    <location>
        <position position="179"/>
    </location>
    <ligand>
        <name>substrate</name>
    </ligand>
</feature>
<keyword evidence="6 10" id="KW-0028">Amino-acid biosynthesis</keyword>
<name>A0A368HH83_9GAMM</name>
<dbReference type="OrthoDB" id="9804242at2"/>
<keyword evidence="4 10" id="KW-0963">Cytoplasm</keyword>
<dbReference type="CDD" id="cd02152">
    <property type="entry name" value="OAT"/>
    <property type="match status" value="1"/>
</dbReference>
<comment type="pathway">
    <text evidence="10">Amino-acid biosynthesis; L-arginine biosynthesis; N(2)-acetyl-L-ornithine from L-glutamate: step 1/4.</text>
</comment>
<feature type="binding site" evidence="10">
    <location>
        <position position="153"/>
    </location>
    <ligand>
        <name>substrate</name>
    </ligand>
</feature>
<keyword evidence="12" id="KW-1185">Reference proteome</keyword>
<evidence type="ECO:0000256" key="9">
    <source>
        <dbReference type="ARBA" id="ARBA00023315"/>
    </source>
</evidence>
<keyword evidence="10" id="KW-0511">Multifunctional enzyme</keyword>
<feature type="binding site" evidence="10">
    <location>
        <position position="405"/>
    </location>
    <ligand>
        <name>substrate</name>
    </ligand>
</feature>
<feature type="chain" id="PRO_5023310726" description="Arginine biosynthesis bifunctional protein ArgJ beta chain" evidence="10">
    <location>
        <begin position="190"/>
        <end position="405"/>
    </location>
</feature>
<feature type="chain" id="PRO_5023310725" description="Arginine biosynthesis bifunctional protein ArgJ alpha chain" evidence="10">
    <location>
        <begin position="1"/>
        <end position="189"/>
    </location>
</feature>
<dbReference type="EC" id="2.3.1.35" evidence="10"/>
<keyword evidence="7 10" id="KW-0808">Transferase</keyword>
<comment type="similarity">
    <text evidence="2 10">Belongs to the ArgJ family.</text>
</comment>
<keyword evidence="5 10" id="KW-0055">Arginine biosynthesis</keyword>
<comment type="pathway">
    <text evidence="10">Amino-acid biosynthesis; L-arginine biosynthesis; L-ornithine and N-acetyl-L-glutamate from L-glutamate and N(2)-acetyl-L-ornithine (cyclic): step 1/1.</text>
</comment>
<accession>A0A368HH83</accession>
<dbReference type="InterPro" id="IPR042195">
    <property type="entry name" value="ArgJ_beta_C"/>
</dbReference>
<evidence type="ECO:0000256" key="6">
    <source>
        <dbReference type="ARBA" id="ARBA00022605"/>
    </source>
</evidence>
<dbReference type="GO" id="GO:0006592">
    <property type="term" value="P:ornithine biosynthetic process"/>
    <property type="evidence" value="ECO:0007669"/>
    <property type="project" value="TreeGrafter"/>
</dbReference>
<comment type="catalytic activity">
    <reaction evidence="10">
        <text>N(2)-acetyl-L-ornithine + L-glutamate = N-acetyl-L-glutamate + L-ornithine</text>
        <dbReference type="Rhea" id="RHEA:15349"/>
        <dbReference type="ChEBI" id="CHEBI:29985"/>
        <dbReference type="ChEBI" id="CHEBI:44337"/>
        <dbReference type="ChEBI" id="CHEBI:46911"/>
        <dbReference type="ChEBI" id="CHEBI:57805"/>
        <dbReference type="EC" id="2.3.1.35"/>
    </reaction>
</comment>
<proteinExistence type="inferred from homology"/>
<evidence type="ECO:0000256" key="5">
    <source>
        <dbReference type="ARBA" id="ARBA00022571"/>
    </source>
</evidence>
<comment type="subunit">
    <text evidence="3 10">Heterotetramer of two alpha and two beta chains.</text>
</comment>
<dbReference type="FunFam" id="3.60.70.12:FF:000001">
    <property type="entry name" value="Arginine biosynthesis bifunctional protein ArgJ, chloroplastic"/>
    <property type="match status" value="1"/>
</dbReference>
<evidence type="ECO:0000256" key="3">
    <source>
        <dbReference type="ARBA" id="ARBA00011475"/>
    </source>
</evidence>
<feature type="binding site" evidence="10">
    <location>
        <position position="276"/>
    </location>
    <ligand>
        <name>substrate</name>
    </ligand>
</feature>
<feature type="binding site" evidence="10">
    <location>
        <position position="190"/>
    </location>
    <ligand>
        <name>substrate</name>
    </ligand>
</feature>
<dbReference type="GO" id="GO:0006526">
    <property type="term" value="P:L-arginine biosynthetic process"/>
    <property type="evidence" value="ECO:0007669"/>
    <property type="project" value="UniProtKB-UniRule"/>
</dbReference>
<comment type="function">
    <text evidence="10">Catalyzes two activities which are involved in the cyclic version of arginine biosynthesis: the synthesis of N-acetylglutamate from glutamate and acetyl-CoA as the acetyl donor, and of ornithine by transacetylation between N(2)-acetylornithine and glutamate.</text>
</comment>
<comment type="caution">
    <text evidence="11">The sequence shown here is derived from an EMBL/GenBank/DDBJ whole genome shotgun (WGS) entry which is preliminary data.</text>
</comment>
<dbReference type="EMBL" id="PSYR01000002">
    <property type="protein sequence ID" value="RCN56632.1"/>
    <property type="molecule type" value="Genomic_DNA"/>
</dbReference>
<comment type="catalytic activity">
    <reaction evidence="10">
        <text>L-glutamate + acetyl-CoA = N-acetyl-L-glutamate + CoA + H(+)</text>
        <dbReference type="Rhea" id="RHEA:24292"/>
        <dbReference type="ChEBI" id="CHEBI:15378"/>
        <dbReference type="ChEBI" id="CHEBI:29985"/>
        <dbReference type="ChEBI" id="CHEBI:44337"/>
        <dbReference type="ChEBI" id="CHEBI:57287"/>
        <dbReference type="ChEBI" id="CHEBI:57288"/>
        <dbReference type="EC" id="2.3.1.1"/>
    </reaction>
</comment>
<dbReference type="Gene3D" id="3.10.20.340">
    <property type="entry name" value="ArgJ beta chain, C-terminal domain"/>
    <property type="match status" value="1"/>
</dbReference>
<feature type="site" description="Involved in the stabilization of negative charge on the oxyanion by the formation of the oxyanion hole" evidence="10">
    <location>
        <position position="117"/>
    </location>
</feature>
<dbReference type="SUPFAM" id="SSF56266">
    <property type="entry name" value="DmpA/ArgJ-like"/>
    <property type="match status" value="1"/>
</dbReference>
<evidence type="ECO:0000313" key="11">
    <source>
        <dbReference type="EMBL" id="RCN56632.1"/>
    </source>
</evidence>
<dbReference type="PANTHER" id="PTHR23100:SF0">
    <property type="entry name" value="ARGININE BIOSYNTHESIS BIFUNCTIONAL PROTEIN ARGJ, MITOCHONDRIAL"/>
    <property type="match status" value="1"/>
</dbReference>
<dbReference type="EC" id="2.3.1.1" evidence="10"/>
<feature type="active site" description="Nucleophile" evidence="10">
    <location>
        <position position="190"/>
    </location>
</feature>
<dbReference type="InterPro" id="IPR002813">
    <property type="entry name" value="Arg_biosynth_ArgJ"/>
</dbReference>
<keyword evidence="8 10" id="KW-0068">Autocatalytic cleavage</keyword>
<evidence type="ECO:0000256" key="8">
    <source>
        <dbReference type="ARBA" id="ARBA00022813"/>
    </source>
</evidence>
<dbReference type="NCBIfam" id="TIGR00120">
    <property type="entry name" value="ArgJ"/>
    <property type="match status" value="1"/>
</dbReference>
<dbReference type="UniPathway" id="UPA00068">
    <property type="reaction ID" value="UER00106"/>
</dbReference>
<keyword evidence="9 10" id="KW-0012">Acyltransferase</keyword>
<protein>
    <recommendedName>
        <fullName evidence="10">Arginine biosynthesis bifunctional protein ArgJ</fullName>
    </recommendedName>
    <domain>
        <recommendedName>
            <fullName evidence="10">Glutamate N-acetyltransferase</fullName>
            <ecNumber evidence="10">2.3.1.35</ecNumber>
        </recommendedName>
        <alternativeName>
            <fullName evidence="10">Ornithine acetyltransferase</fullName>
            <shortName evidence="10">OATase</shortName>
        </alternativeName>
        <alternativeName>
            <fullName evidence="10">Ornithine transacetylase</fullName>
        </alternativeName>
    </domain>
    <domain>
        <recommendedName>
            <fullName evidence="10">Amino-acid acetyltransferase</fullName>
            <ecNumber evidence="10">2.3.1.1</ecNumber>
        </recommendedName>
        <alternativeName>
            <fullName evidence="10">N-acetylglutamate synthase</fullName>
            <shortName evidence="10">AGSase</shortName>
        </alternativeName>
    </domain>
    <component>
        <recommendedName>
            <fullName evidence="10">Arginine biosynthesis bifunctional protein ArgJ alpha chain</fullName>
        </recommendedName>
    </component>
    <component>
        <recommendedName>
            <fullName evidence="10">Arginine biosynthesis bifunctional protein ArgJ beta chain</fullName>
        </recommendedName>
    </component>
</protein>
<evidence type="ECO:0000256" key="10">
    <source>
        <dbReference type="HAMAP-Rule" id="MF_01106"/>
    </source>
</evidence>
<evidence type="ECO:0000256" key="1">
    <source>
        <dbReference type="ARBA" id="ARBA00004496"/>
    </source>
</evidence>
<sequence length="405" mass="42047">MAVGVKAMPPLGAIAGVRLGTVAAGIRKAARQDLVVIQCDSGTTAAAVFTQSHFAAAPVIVAKAHWRQSEPRALIINTGYANAATGEPGLADARACCQALAQVLSCRPDEVLPFSTGVIGERLPVSAVIAGIPPAVGTASEDGWMDAAHGIMTTDTVPKGATCEMVMDGKPVRITGIAKGSGMIHPNMATMLAFVATDIGSERPVLQAALARAVKTTFNAISVDGDTSTNDALVVLATGRSGVRLTAAEGPAFTQFCEALEQVCAELAQAIVRDGEGATKFVRVEISGARSDDQARIVADTVATSPLVKTALFASDPNWGRILMAVGRAPIALDDPDRVTVSLNGVRVFRHGMVDPDYREEAGQKALAAADITVGVDLGQGHGRAVVHTCDFSYDYVRINGSYRT</sequence>
<dbReference type="Proteomes" id="UP000253250">
    <property type="component" value="Unassembled WGS sequence"/>
</dbReference>
<evidence type="ECO:0000256" key="2">
    <source>
        <dbReference type="ARBA" id="ARBA00006774"/>
    </source>
</evidence>
<dbReference type="AlphaFoldDB" id="A0A368HH83"/>
<dbReference type="Pfam" id="PF01960">
    <property type="entry name" value="ArgJ"/>
    <property type="match status" value="1"/>
</dbReference>
<feature type="site" description="Involved in the stabilization of negative charge on the oxyanion by the formation of the oxyanion hole" evidence="10">
    <location>
        <position position="116"/>
    </location>
</feature>
<evidence type="ECO:0000256" key="4">
    <source>
        <dbReference type="ARBA" id="ARBA00022490"/>
    </source>
</evidence>
<dbReference type="Gene3D" id="3.60.70.12">
    <property type="entry name" value="L-amino peptidase D-ALA esterase/amidase"/>
    <property type="match status" value="1"/>
</dbReference>
<feature type="site" description="Cleavage; by autolysis" evidence="10">
    <location>
        <begin position="189"/>
        <end position="190"/>
    </location>
</feature>
<evidence type="ECO:0000256" key="7">
    <source>
        <dbReference type="ARBA" id="ARBA00022679"/>
    </source>
</evidence>
<comment type="subcellular location">
    <subcellularLocation>
        <location evidence="1 10">Cytoplasm</location>
    </subcellularLocation>
</comment>
<evidence type="ECO:0000313" key="12">
    <source>
        <dbReference type="Proteomes" id="UP000253250"/>
    </source>
</evidence>
<dbReference type="GO" id="GO:0004358">
    <property type="term" value="F:L-glutamate N-acetyltransferase activity, acting on acetyl-L-ornithine as donor"/>
    <property type="evidence" value="ECO:0007669"/>
    <property type="project" value="UniProtKB-UniRule"/>
</dbReference>
<feature type="binding site" evidence="10">
    <location>
        <position position="400"/>
    </location>
    <ligand>
        <name>substrate</name>
    </ligand>
</feature>